<dbReference type="Pfam" id="PF00361">
    <property type="entry name" value="Proton_antipo_M"/>
    <property type="match status" value="1"/>
</dbReference>
<keyword evidence="13" id="KW-1185">Reference proteome</keyword>
<feature type="transmembrane region" description="Helical" evidence="10">
    <location>
        <begin position="73"/>
        <end position="96"/>
    </location>
</feature>
<keyword evidence="8 10" id="KW-0472">Membrane</keyword>
<dbReference type="Proteomes" id="UP000294802">
    <property type="component" value="Unassembled WGS sequence"/>
</dbReference>
<feature type="transmembrane region" description="Helical" evidence="10">
    <location>
        <begin position="367"/>
        <end position="385"/>
    </location>
</feature>
<dbReference type="AlphaFoldDB" id="A0A4R6BWE8"/>
<dbReference type="InterPro" id="IPR001750">
    <property type="entry name" value="ND/Mrp_TM"/>
</dbReference>
<dbReference type="GO" id="GO:0008137">
    <property type="term" value="F:NADH dehydrogenase (ubiquinone) activity"/>
    <property type="evidence" value="ECO:0007669"/>
    <property type="project" value="InterPro"/>
</dbReference>
<dbReference type="OrthoDB" id="9811718at2"/>
<comment type="subcellular location">
    <subcellularLocation>
        <location evidence="1">Cell membrane</location>
        <topology evidence="1">Multi-pass membrane protein</topology>
    </subcellularLocation>
    <subcellularLocation>
        <location evidence="9">Membrane</location>
        <topology evidence="9">Multi-pass membrane protein</topology>
    </subcellularLocation>
</comment>
<keyword evidence="3" id="KW-0050">Antiport</keyword>
<gene>
    <name evidence="12" type="ORF">ERX29_02670</name>
</gene>
<evidence type="ECO:0000256" key="6">
    <source>
        <dbReference type="ARBA" id="ARBA00022989"/>
    </source>
</evidence>
<feature type="domain" description="NADH:quinone oxidoreductase/Mrp antiporter transmembrane" evidence="11">
    <location>
        <begin position="129"/>
        <end position="414"/>
    </location>
</feature>
<evidence type="ECO:0000313" key="13">
    <source>
        <dbReference type="Proteomes" id="UP000294802"/>
    </source>
</evidence>
<reference evidence="12 13" key="1">
    <citation type="submission" date="2019-01" db="EMBL/GenBank/DDBJ databases">
        <title>Draft genome sequences of the type strains of six Macrococcus species.</title>
        <authorList>
            <person name="Mazhar S."/>
            <person name="Altermann E."/>
            <person name="Hill C."/>
            <person name="Mcauliffe O."/>
        </authorList>
    </citation>
    <scope>NUCLEOTIDE SEQUENCE [LARGE SCALE GENOMIC DNA]</scope>
    <source>
        <strain evidence="12 13">CCM4815</strain>
    </source>
</reference>
<feature type="transmembrane region" description="Helical" evidence="10">
    <location>
        <begin position="446"/>
        <end position="464"/>
    </location>
</feature>
<feature type="transmembrane region" description="Helical" evidence="10">
    <location>
        <begin position="108"/>
        <end position="125"/>
    </location>
</feature>
<evidence type="ECO:0000256" key="7">
    <source>
        <dbReference type="ARBA" id="ARBA00023065"/>
    </source>
</evidence>
<feature type="transmembrane region" description="Helical" evidence="10">
    <location>
        <begin position="163"/>
        <end position="185"/>
    </location>
</feature>
<feature type="transmembrane region" description="Helical" evidence="10">
    <location>
        <begin position="325"/>
        <end position="347"/>
    </location>
</feature>
<dbReference type="PRINTS" id="PR01437">
    <property type="entry name" value="NUOXDRDTASE4"/>
</dbReference>
<comment type="caution">
    <text evidence="12">The sequence shown here is derived from an EMBL/GenBank/DDBJ whole genome shotgun (WGS) entry which is preliminary data.</text>
</comment>
<dbReference type="InterPro" id="IPR050586">
    <property type="entry name" value="CPA3_Na-H_Antiporter_D"/>
</dbReference>
<evidence type="ECO:0000256" key="4">
    <source>
        <dbReference type="ARBA" id="ARBA00022475"/>
    </source>
</evidence>
<name>A0A4R6BWE8_9STAP</name>
<keyword evidence="4" id="KW-1003">Cell membrane</keyword>
<sequence>MMSNLLVFPVIIPAIFSIILIFIGKKPILKRMIVLTGAVTTTIFASVNLWYVINHGIQFLELGNWPVPYSITLTVDHLGAAFVFTSSLLTSLVIIYSYQSIGIERERYYYYASLLFMLTGLNGAFSTGDIFNLFVFFEVFLMSSYVLMIIGGTKIQLQESIKYILVNVISSSFFVLAIAMLYSVVGSLNMADISIKLSGQENQPIITLCAILFIFVFATKAGMFPFYFWLPGSYYAPPIPILTLFGALLTKVGVYAIMRTYALFFPTDVVESFIMIISLLTICFGCIGVLAYKDMKKIIIYNIMIAVGVILAGVSLLTTDSMIGAIYYVFNDILIKAALFMLVGVIIHITGETQINKLGGMIKEYPVLGWTFFIAALSLAGIPPFSGFYGKYYIVKAAIAEGNILAAVIILLSSLVVLYSVIRIFIQVFWGTPVLLNSPARPYNKLLIISVITTLLAVAFGVYAEQLYPLFYQAAVTLTEPSHYTQILEVK</sequence>
<dbReference type="PANTHER" id="PTHR42703:SF1">
    <property type="entry name" value="NA(+)_H(+) ANTIPORTER SUBUNIT D1"/>
    <property type="match status" value="1"/>
</dbReference>
<feature type="transmembrane region" description="Helical" evidence="10">
    <location>
        <begin position="6"/>
        <end position="23"/>
    </location>
</feature>
<feature type="transmembrane region" description="Helical" evidence="10">
    <location>
        <begin position="299"/>
        <end position="319"/>
    </location>
</feature>
<evidence type="ECO:0000256" key="9">
    <source>
        <dbReference type="RuleBase" id="RU000320"/>
    </source>
</evidence>
<evidence type="ECO:0000256" key="10">
    <source>
        <dbReference type="SAM" id="Phobius"/>
    </source>
</evidence>
<evidence type="ECO:0000256" key="8">
    <source>
        <dbReference type="ARBA" id="ARBA00023136"/>
    </source>
</evidence>
<feature type="transmembrane region" description="Helical" evidence="10">
    <location>
        <begin position="131"/>
        <end position="151"/>
    </location>
</feature>
<evidence type="ECO:0000259" key="11">
    <source>
        <dbReference type="Pfam" id="PF00361"/>
    </source>
</evidence>
<proteinExistence type="inferred from homology"/>
<organism evidence="12 13">
    <name type="scientific">Macrococcus lamae</name>
    <dbReference type="NCBI Taxonomy" id="198484"/>
    <lineage>
        <taxon>Bacteria</taxon>
        <taxon>Bacillati</taxon>
        <taxon>Bacillota</taxon>
        <taxon>Bacilli</taxon>
        <taxon>Bacillales</taxon>
        <taxon>Staphylococcaceae</taxon>
        <taxon>Macrococcus</taxon>
    </lineage>
</organism>
<evidence type="ECO:0000256" key="2">
    <source>
        <dbReference type="ARBA" id="ARBA00005346"/>
    </source>
</evidence>
<feature type="transmembrane region" description="Helical" evidence="10">
    <location>
        <begin position="205"/>
        <end position="229"/>
    </location>
</feature>
<protein>
    <submittedName>
        <fullName evidence="12">Na+/H+ antiporter subunit D</fullName>
    </submittedName>
</protein>
<dbReference type="GO" id="GO:0042773">
    <property type="term" value="P:ATP synthesis coupled electron transport"/>
    <property type="evidence" value="ECO:0007669"/>
    <property type="project" value="InterPro"/>
</dbReference>
<dbReference type="NCBIfam" id="NF005818">
    <property type="entry name" value="PRK07691.1"/>
    <property type="match status" value="1"/>
</dbReference>
<dbReference type="GO" id="GO:0015297">
    <property type="term" value="F:antiporter activity"/>
    <property type="evidence" value="ECO:0007669"/>
    <property type="project" value="UniProtKB-KW"/>
</dbReference>
<dbReference type="RefSeq" id="WP_133443144.1">
    <property type="nucleotide sequence ID" value="NZ_SCWB01000003.1"/>
</dbReference>
<dbReference type="EMBL" id="SCWB01000003">
    <property type="protein sequence ID" value="TDM12531.1"/>
    <property type="molecule type" value="Genomic_DNA"/>
</dbReference>
<accession>A0A4R6BWE8</accession>
<feature type="transmembrane region" description="Helical" evidence="10">
    <location>
        <begin position="241"/>
        <end position="261"/>
    </location>
</feature>
<evidence type="ECO:0000313" key="12">
    <source>
        <dbReference type="EMBL" id="TDM12531.1"/>
    </source>
</evidence>
<dbReference type="GO" id="GO:0005886">
    <property type="term" value="C:plasma membrane"/>
    <property type="evidence" value="ECO:0007669"/>
    <property type="project" value="UniProtKB-SubCell"/>
</dbReference>
<feature type="transmembrane region" description="Helical" evidence="10">
    <location>
        <begin position="405"/>
        <end position="426"/>
    </location>
</feature>
<keyword evidence="3" id="KW-0813">Transport</keyword>
<comment type="similarity">
    <text evidence="2">Belongs to the CPA3 antiporters (TC 2.A.63) subunit D family.</text>
</comment>
<dbReference type="PANTHER" id="PTHR42703">
    <property type="entry name" value="NADH DEHYDROGENASE"/>
    <property type="match status" value="1"/>
</dbReference>
<keyword evidence="7" id="KW-0406">Ion transport</keyword>
<feature type="transmembrane region" description="Helical" evidence="10">
    <location>
        <begin position="32"/>
        <end position="53"/>
    </location>
</feature>
<evidence type="ECO:0000256" key="1">
    <source>
        <dbReference type="ARBA" id="ARBA00004651"/>
    </source>
</evidence>
<dbReference type="InterPro" id="IPR003918">
    <property type="entry name" value="NADH_UbQ_OxRdtase"/>
</dbReference>
<keyword evidence="5 9" id="KW-0812">Transmembrane</keyword>
<evidence type="ECO:0000256" key="5">
    <source>
        <dbReference type="ARBA" id="ARBA00022692"/>
    </source>
</evidence>
<evidence type="ECO:0000256" key="3">
    <source>
        <dbReference type="ARBA" id="ARBA00022449"/>
    </source>
</evidence>
<feature type="transmembrane region" description="Helical" evidence="10">
    <location>
        <begin position="273"/>
        <end position="292"/>
    </location>
</feature>
<keyword evidence="6 10" id="KW-1133">Transmembrane helix</keyword>